<accession>A0A9W8U7M7</accession>
<feature type="region of interest" description="Disordered" evidence="1">
    <location>
        <begin position="1"/>
        <end position="24"/>
    </location>
</feature>
<comment type="caution">
    <text evidence="2">The sequence shown here is derived from an EMBL/GenBank/DDBJ whole genome shotgun (WGS) entry which is preliminary data.</text>
</comment>
<feature type="region of interest" description="Disordered" evidence="1">
    <location>
        <begin position="862"/>
        <end position="903"/>
    </location>
</feature>
<feature type="compositionally biased region" description="Polar residues" evidence="1">
    <location>
        <begin position="862"/>
        <end position="880"/>
    </location>
</feature>
<evidence type="ECO:0000313" key="3">
    <source>
        <dbReference type="Proteomes" id="UP001152130"/>
    </source>
</evidence>
<gene>
    <name evidence="2" type="ORF">NW766_008641</name>
</gene>
<reference evidence="2" key="1">
    <citation type="submission" date="2022-10" db="EMBL/GenBank/DDBJ databases">
        <title>Fusarium specimens isolated from Avocado Roots.</title>
        <authorList>
            <person name="Stajich J."/>
            <person name="Roper C."/>
            <person name="Heimlech-Rivalta G."/>
        </authorList>
    </citation>
    <scope>NUCLEOTIDE SEQUENCE</scope>
    <source>
        <strain evidence="2">CF00143</strain>
    </source>
</reference>
<dbReference type="EMBL" id="JAPDHF010000013">
    <property type="protein sequence ID" value="KAJ4009524.1"/>
    <property type="molecule type" value="Genomic_DNA"/>
</dbReference>
<name>A0A9W8U7M7_9HYPO</name>
<evidence type="ECO:0000256" key="1">
    <source>
        <dbReference type="SAM" id="MobiDB-lite"/>
    </source>
</evidence>
<feature type="compositionally biased region" description="Low complexity" evidence="1">
    <location>
        <begin position="893"/>
        <end position="903"/>
    </location>
</feature>
<organism evidence="2 3">
    <name type="scientific">Fusarium irregulare</name>
    <dbReference type="NCBI Taxonomy" id="2494466"/>
    <lineage>
        <taxon>Eukaryota</taxon>
        <taxon>Fungi</taxon>
        <taxon>Dikarya</taxon>
        <taxon>Ascomycota</taxon>
        <taxon>Pezizomycotina</taxon>
        <taxon>Sordariomycetes</taxon>
        <taxon>Hypocreomycetidae</taxon>
        <taxon>Hypocreales</taxon>
        <taxon>Nectriaceae</taxon>
        <taxon>Fusarium</taxon>
        <taxon>Fusarium incarnatum-equiseti species complex</taxon>
    </lineage>
</organism>
<evidence type="ECO:0000313" key="2">
    <source>
        <dbReference type="EMBL" id="KAJ4009524.1"/>
    </source>
</evidence>
<dbReference type="OrthoDB" id="3791552at2759"/>
<sequence>MSSGTIFTPIPSGTTPLDADVQKPSQATQSVSLTAYKISSKPHDASQYEPEGWLYQGLKTVAGTSQNGKIVNGVLFNCVYYSAALDNQEIGPQVDISHDVTSKEVPGNAANLEMLKAKSPLSPWSFDIIFTDFGGKASAFTGTMIKEDGSQWDLYGTYYGPVSQEVKVTVIPDTMEVPNFNDGTSLASLQAISPIVTVETPGFDIGADGAQIHGNTIMQNLMMQSLLGTKAESVLGRIEPVTDVEQMEIYQANKEFFFRGGVHMLCDNLKSQTQVPNTIADHIAWKNRIFIAMCSQPTVPPPADGQKRISSSWDPARMYGLDPNNKQADATLLETLQSQYRQATMDCYALGYRKQSDEWSLYEAHAEAWFNYYAYYITTPEALERMAVLSANAPGVSDEKSEGPSSMREIVNKLTILRHAAEKNALKAGFAKPNLDVDGVVRKLEAAHNENMAYSMYINDEMVDEAKALLGQGPNDPALARAFQTQLNKMQDETSAGANDLAIIAVSTFELINNSDSKLGKKIKGWWKNRQTRGVKVENLTVAQANQGLELADLTAVRQPAPPNPDAAAVNLDDQLVPDGPAERAINEAGESLLKKMGKGARALGEFGKRWIGRILRVGVHVAAIAFMFRILEGGLSQCSPGEIGAAVCVMGMAGLTLVGKLAEVLPDITRAVGWTFRESGLFQTSRTWFCQRLQDAFKGPPSWSKVGKALVGDLEKAIRTLGLIGCVFNIYMSAEAMHQTGSGPNDPVAARERIFATVNVALGSVELAAGLGTVMGDILGFEALTAVCGPLGLVVGLLAIGVTLIDTIFFPPDPYQYLKDWMAAEPTQFGSYNPNQTFTGTSSLTVSLPAIQISKVETTGNAEKQNGSATHNGSANQNDGGNGDNPAAKSNPAQVTAPQQVAAQRTTTALQAFSDKVSEFQSGTYAASFPRLYGTVLSTSINIGLTWESANLHFQNSTNDFVTA</sequence>
<dbReference type="Proteomes" id="UP001152130">
    <property type="component" value="Unassembled WGS sequence"/>
</dbReference>
<feature type="compositionally biased region" description="Polar residues" evidence="1">
    <location>
        <begin position="1"/>
        <end position="15"/>
    </location>
</feature>
<keyword evidence="3" id="KW-1185">Reference proteome</keyword>
<dbReference type="AlphaFoldDB" id="A0A9W8U7M7"/>
<proteinExistence type="predicted"/>
<protein>
    <submittedName>
        <fullName evidence="2">Uncharacterized protein</fullName>
    </submittedName>
</protein>